<keyword evidence="4 8" id="KW-0808">Transferase</keyword>
<feature type="domain" description="Lipoyl-binding" evidence="6">
    <location>
        <begin position="2"/>
        <end position="77"/>
    </location>
</feature>
<dbReference type="Gene3D" id="2.40.50.100">
    <property type="match status" value="1"/>
</dbReference>
<dbReference type="InterPro" id="IPR045257">
    <property type="entry name" value="E2/Pdx1"/>
</dbReference>
<dbReference type="EC" id="2.3.1.-" evidence="4"/>
<dbReference type="PANTHER" id="PTHR23151">
    <property type="entry name" value="DIHYDROLIPOAMIDE ACETYL/SUCCINYL-TRANSFERASE-RELATED"/>
    <property type="match status" value="1"/>
</dbReference>
<dbReference type="PANTHER" id="PTHR23151:SF90">
    <property type="entry name" value="DIHYDROLIPOYLLYSINE-RESIDUE ACETYLTRANSFERASE COMPONENT OF PYRUVATE DEHYDROGENASE COMPLEX, MITOCHONDRIAL-RELATED"/>
    <property type="match status" value="1"/>
</dbReference>
<evidence type="ECO:0000256" key="1">
    <source>
        <dbReference type="ARBA" id="ARBA00001938"/>
    </source>
</evidence>
<comment type="similarity">
    <text evidence="2 4">Belongs to the 2-oxoacid dehydrogenase family.</text>
</comment>
<dbReference type="PROSITE" id="PS50968">
    <property type="entry name" value="BIOTINYL_LIPOYL"/>
    <property type="match status" value="1"/>
</dbReference>
<dbReference type="CDD" id="cd06849">
    <property type="entry name" value="lipoyl_domain"/>
    <property type="match status" value="1"/>
</dbReference>
<evidence type="ECO:0000259" key="6">
    <source>
        <dbReference type="PROSITE" id="PS50968"/>
    </source>
</evidence>
<sequence>MATVIRMPQLAAGGAEAAIQTWLVSTGDTVSVGQPLAEIETEKAVVGYESEVEGVFAGAVVEAGAAAAVGAPIAVVAAPGEELDAALAQAGIAPAGGDAVLAEPEEAGPEPADDAPAKAEPMPTARAQPEPSMTGSGESKRLFASPLVRRLAKEHGVDLAALKGTGPNGRIVRRDLEAHLATAETQPAQAAPAAGPAAAASAPVETAEYTDLPHTGMRRAIARRLTESVTTIPQFQVVADCRVDELLDLRKRINEQADASVSVNDLIVKAVAGAMQDVPDANAIWTDAATRRFSGVDIGIAVAVPGGLLTPVVRGVERLSLGQVALATRDLAERAREGRLKQHELEGGSFAVSNLGMYGTREFTAIINPPHSGILAVGAAQRRPVVADGTLGAASVMTVTLSADHRVLDGALAAKWLAAFVRRIESPLSILL</sequence>
<reference evidence="8 9" key="1">
    <citation type="submission" date="2020-07" db="EMBL/GenBank/DDBJ databases">
        <title>Sequencing the genomes of 1000 actinobacteria strains.</title>
        <authorList>
            <person name="Klenk H.-P."/>
        </authorList>
    </citation>
    <scope>NUCLEOTIDE SEQUENCE [LARGE SCALE GENOMIC DNA]</scope>
    <source>
        <strain evidence="8 9">DSM 24662</strain>
    </source>
</reference>
<dbReference type="SUPFAM" id="SSF47005">
    <property type="entry name" value="Peripheral subunit-binding domain of 2-oxo acid dehydrogenase complex"/>
    <property type="match status" value="1"/>
</dbReference>
<dbReference type="Proteomes" id="UP000576969">
    <property type="component" value="Unassembled WGS sequence"/>
</dbReference>
<dbReference type="Gene3D" id="4.10.320.10">
    <property type="entry name" value="E3-binding domain"/>
    <property type="match status" value="1"/>
</dbReference>
<evidence type="ECO:0000256" key="3">
    <source>
        <dbReference type="ARBA" id="ARBA00022823"/>
    </source>
</evidence>
<dbReference type="RefSeq" id="WP_179488990.1">
    <property type="nucleotide sequence ID" value="NZ_JACCBV010000001.1"/>
</dbReference>
<keyword evidence="3 4" id="KW-0450">Lipoyl</keyword>
<proteinExistence type="inferred from homology"/>
<comment type="caution">
    <text evidence="8">The sequence shown here is derived from an EMBL/GenBank/DDBJ whole genome shotgun (WGS) entry which is preliminary data.</text>
</comment>
<feature type="domain" description="Peripheral subunit-binding (PSBD)" evidence="7">
    <location>
        <begin position="143"/>
        <end position="180"/>
    </location>
</feature>
<dbReference type="GO" id="GO:0045254">
    <property type="term" value="C:pyruvate dehydrogenase complex"/>
    <property type="evidence" value="ECO:0007669"/>
    <property type="project" value="InterPro"/>
</dbReference>
<keyword evidence="8" id="KW-0670">Pyruvate</keyword>
<keyword evidence="4 8" id="KW-0012">Acyltransferase</keyword>
<protein>
    <recommendedName>
        <fullName evidence="4">Dihydrolipoamide acetyltransferase component of pyruvate dehydrogenase complex</fullName>
        <ecNumber evidence="4">2.3.1.-</ecNumber>
    </recommendedName>
</protein>
<dbReference type="AlphaFoldDB" id="A0A7Y9GNA6"/>
<dbReference type="Pfam" id="PF00364">
    <property type="entry name" value="Biotin_lipoyl"/>
    <property type="match status" value="1"/>
</dbReference>
<dbReference type="Pfam" id="PF02817">
    <property type="entry name" value="E3_binding"/>
    <property type="match status" value="1"/>
</dbReference>
<dbReference type="InterPro" id="IPR023213">
    <property type="entry name" value="CAT-like_dom_sf"/>
</dbReference>
<evidence type="ECO:0000313" key="9">
    <source>
        <dbReference type="Proteomes" id="UP000576969"/>
    </source>
</evidence>
<evidence type="ECO:0000313" key="8">
    <source>
        <dbReference type="EMBL" id="NYE19559.1"/>
    </source>
</evidence>
<dbReference type="EMBL" id="JACCBV010000001">
    <property type="protein sequence ID" value="NYE19559.1"/>
    <property type="molecule type" value="Genomic_DNA"/>
</dbReference>
<evidence type="ECO:0000256" key="4">
    <source>
        <dbReference type="RuleBase" id="RU003423"/>
    </source>
</evidence>
<dbReference type="Pfam" id="PF00198">
    <property type="entry name" value="2-oxoacid_dh"/>
    <property type="match status" value="1"/>
</dbReference>
<organism evidence="8 9">
    <name type="scientific">Microbacterium immunditiarum</name>
    <dbReference type="NCBI Taxonomy" id="337480"/>
    <lineage>
        <taxon>Bacteria</taxon>
        <taxon>Bacillati</taxon>
        <taxon>Actinomycetota</taxon>
        <taxon>Actinomycetes</taxon>
        <taxon>Micrococcales</taxon>
        <taxon>Microbacteriaceae</taxon>
        <taxon>Microbacterium</taxon>
    </lineage>
</organism>
<dbReference type="InterPro" id="IPR004167">
    <property type="entry name" value="PSBD"/>
</dbReference>
<gene>
    <name evidence="8" type="ORF">BJ991_001587</name>
</gene>
<comment type="cofactor">
    <cofactor evidence="1 4">
        <name>(R)-lipoate</name>
        <dbReference type="ChEBI" id="CHEBI:83088"/>
    </cofactor>
</comment>
<accession>A0A7Y9GNA6</accession>
<dbReference type="InterPro" id="IPR036625">
    <property type="entry name" value="E3-bd_dom_sf"/>
</dbReference>
<dbReference type="Gene3D" id="3.30.559.10">
    <property type="entry name" value="Chloramphenicol acetyltransferase-like domain"/>
    <property type="match status" value="1"/>
</dbReference>
<feature type="compositionally biased region" description="Acidic residues" evidence="5">
    <location>
        <begin position="103"/>
        <end position="113"/>
    </location>
</feature>
<keyword evidence="9" id="KW-1185">Reference proteome</keyword>
<dbReference type="InterPro" id="IPR000089">
    <property type="entry name" value="Biotin_lipoyl"/>
</dbReference>
<dbReference type="GO" id="GO:0006086">
    <property type="term" value="P:pyruvate decarboxylation to acetyl-CoA"/>
    <property type="evidence" value="ECO:0007669"/>
    <property type="project" value="InterPro"/>
</dbReference>
<dbReference type="SUPFAM" id="SSF52777">
    <property type="entry name" value="CoA-dependent acyltransferases"/>
    <property type="match status" value="1"/>
</dbReference>
<evidence type="ECO:0000256" key="5">
    <source>
        <dbReference type="SAM" id="MobiDB-lite"/>
    </source>
</evidence>
<evidence type="ECO:0000259" key="7">
    <source>
        <dbReference type="PROSITE" id="PS51826"/>
    </source>
</evidence>
<dbReference type="GO" id="GO:0016746">
    <property type="term" value="F:acyltransferase activity"/>
    <property type="evidence" value="ECO:0007669"/>
    <property type="project" value="UniProtKB-KW"/>
</dbReference>
<dbReference type="InterPro" id="IPR001078">
    <property type="entry name" value="2-oxoacid_DH_actylTfrase"/>
</dbReference>
<feature type="region of interest" description="Disordered" evidence="5">
    <location>
        <begin position="102"/>
        <end position="139"/>
    </location>
</feature>
<dbReference type="PROSITE" id="PS51826">
    <property type="entry name" value="PSBD"/>
    <property type="match status" value="1"/>
</dbReference>
<dbReference type="InterPro" id="IPR011053">
    <property type="entry name" value="Single_hybrid_motif"/>
</dbReference>
<name>A0A7Y9GNA6_9MICO</name>
<dbReference type="SUPFAM" id="SSF51230">
    <property type="entry name" value="Single hybrid motif"/>
    <property type="match status" value="1"/>
</dbReference>
<evidence type="ECO:0000256" key="2">
    <source>
        <dbReference type="ARBA" id="ARBA00007317"/>
    </source>
</evidence>